<evidence type="ECO:0000313" key="2">
    <source>
        <dbReference type="Proteomes" id="UP000050437"/>
    </source>
</evidence>
<organism evidence="1 2">
    <name type="scientific">Pseudomonas putida</name>
    <name type="common">Arthrobacter siderocapsulatus</name>
    <dbReference type="NCBI Taxonomy" id="303"/>
    <lineage>
        <taxon>Bacteria</taxon>
        <taxon>Pseudomonadati</taxon>
        <taxon>Pseudomonadota</taxon>
        <taxon>Gammaproteobacteria</taxon>
        <taxon>Pseudomonadales</taxon>
        <taxon>Pseudomonadaceae</taxon>
        <taxon>Pseudomonas</taxon>
    </lineage>
</organism>
<proteinExistence type="predicted"/>
<protein>
    <recommendedName>
        <fullName evidence="3">AlpA family transcriptional regulator</fullName>
    </recommendedName>
</protein>
<dbReference type="EMBL" id="LKKS01000033">
    <property type="protein sequence ID" value="KPM67566.1"/>
    <property type="molecule type" value="Genomic_DNA"/>
</dbReference>
<name>A0A0P7CIP2_PSEPU</name>
<evidence type="ECO:0000313" key="1">
    <source>
        <dbReference type="EMBL" id="KPM67566.1"/>
    </source>
</evidence>
<dbReference type="PANTHER" id="PTHR36154:SF1">
    <property type="entry name" value="DNA-BINDING TRANSCRIPTIONAL ACTIVATOR ALPA"/>
    <property type="match status" value="1"/>
</dbReference>
<dbReference type="Proteomes" id="UP000050437">
    <property type="component" value="Unassembled WGS sequence"/>
</dbReference>
<dbReference type="Pfam" id="PF05930">
    <property type="entry name" value="Phage_AlpA"/>
    <property type="match status" value="1"/>
</dbReference>
<comment type="caution">
    <text evidence="1">The sequence shown here is derived from an EMBL/GenBank/DDBJ whole genome shotgun (WGS) entry which is preliminary data.</text>
</comment>
<dbReference type="AlphaFoldDB" id="A0A0P7CIP2"/>
<gene>
    <name evidence="1" type="ORF">HB13667_05845</name>
</gene>
<accession>A0A0P7CIP2</accession>
<reference evidence="1 2" key="1">
    <citation type="submission" date="2015-10" db="EMBL/GenBank/DDBJ databases">
        <title>Pseudomonas putida clinical strains.</title>
        <authorList>
            <person name="Molina L."/>
            <person name="Udaondo Z."/>
        </authorList>
    </citation>
    <scope>NUCLEOTIDE SEQUENCE [LARGE SCALE GENOMIC DNA]</scope>
    <source>
        <strain evidence="1 2">HB13667</strain>
    </source>
</reference>
<dbReference type="InterPro" id="IPR052931">
    <property type="entry name" value="Prophage_regulatory_activator"/>
</dbReference>
<dbReference type="InterPro" id="IPR010260">
    <property type="entry name" value="AlpA"/>
</dbReference>
<sequence length="70" mass="7840">MNTAKIPDDVELIRVAEVLRITGLSRSTLYEKMLDGSFPKQIKLGPRSVAWVKSEVQTWAKERISAARPG</sequence>
<dbReference type="PANTHER" id="PTHR36154">
    <property type="entry name" value="DNA-BINDING TRANSCRIPTIONAL ACTIVATOR ALPA"/>
    <property type="match status" value="1"/>
</dbReference>
<dbReference type="Gene3D" id="1.10.238.160">
    <property type="match status" value="1"/>
</dbReference>
<dbReference type="RefSeq" id="WP_054572240.1">
    <property type="nucleotide sequence ID" value="NZ_LKKS01000033.1"/>
</dbReference>
<evidence type="ECO:0008006" key="3">
    <source>
        <dbReference type="Google" id="ProtNLM"/>
    </source>
</evidence>